<evidence type="ECO:0008006" key="3">
    <source>
        <dbReference type="Google" id="ProtNLM"/>
    </source>
</evidence>
<comment type="caution">
    <text evidence="1">The sequence shown here is derived from an EMBL/GenBank/DDBJ whole genome shotgun (WGS) entry which is preliminary data.</text>
</comment>
<dbReference type="RefSeq" id="WP_151023313.1">
    <property type="nucleotide sequence ID" value="NZ_JABEMD010000003.1"/>
</dbReference>
<dbReference type="AlphaFoldDB" id="A0A849B6W6"/>
<reference evidence="1 2" key="1">
    <citation type="submission" date="2020-05" db="EMBL/GenBank/DDBJ databases">
        <title>MicrobeNet Type strains.</title>
        <authorList>
            <person name="Nicholson A.C."/>
        </authorList>
    </citation>
    <scope>NUCLEOTIDE SEQUENCE [LARGE SCALE GENOMIC DNA]</scope>
    <source>
        <strain evidence="1 2">ATCC 700815</strain>
    </source>
</reference>
<name>A0A849B6W6_9BURK</name>
<accession>A0A849B6W6</accession>
<evidence type="ECO:0000313" key="2">
    <source>
        <dbReference type="Proteomes" id="UP000542973"/>
    </source>
</evidence>
<evidence type="ECO:0000313" key="1">
    <source>
        <dbReference type="EMBL" id="NNH09898.1"/>
    </source>
</evidence>
<dbReference type="EMBL" id="JABEMD010000003">
    <property type="protein sequence ID" value="NNH09898.1"/>
    <property type="molecule type" value="Genomic_DNA"/>
</dbReference>
<dbReference type="InterPro" id="IPR029060">
    <property type="entry name" value="PIN-like_dom_sf"/>
</dbReference>
<dbReference type="Proteomes" id="UP000542973">
    <property type="component" value="Unassembled WGS sequence"/>
</dbReference>
<sequence length="196" mass="22436">MILLLLDTNAYLRIAKRVKPLLGVAFGQKDYQLTILEDVEREFQRSPRLQINFPWFQDGALQSERLAKRFRLSRDDREQLDAAASVLRGWVIGNASQYRSPPSPVDCRVLAFGQLKQAIVVTDDLAMHKLGEEFGIATMHGHDLLRRMLAAKMVSKADVRGIYRALEANSDLPATWEKDRDTYFPRLFCREDDDPG</sequence>
<organism evidence="1 2">
    <name type="scientific">Cupriavidus gilardii</name>
    <dbReference type="NCBI Taxonomy" id="82541"/>
    <lineage>
        <taxon>Bacteria</taxon>
        <taxon>Pseudomonadati</taxon>
        <taxon>Pseudomonadota</taxon>
        <taxon>Betaproteobacteria</taxon>
        <taxon>Burkholderiales</taxon>
        <taxon>Burkholderiaceae</taxon>
        <taxon>Cupriavidus</taxon>
    </lineage>
</organism>
<gene>
    <name evidence="1" type="ORF">HLB16_03265</name>
</gene>
<dbReference type="SUPFAM" id="SSF88723">
    <property type="entry name" value="PIN domain-like"/>
    <property type="match status" value="1"/>
</dbReference>
<proteinExistence type="predicted"/>
<protein>
    <recommendedName>
        <fullName evidence="3">DUF4411 family protein</fullName>
    </recommendedName>
</protein>